<protein>
    <submittedName>
        <fullName evidence="2">Uncharacterized protein</fullName>
    </submittedName>
</protein>
<organism evidence="2 3">
    <name type="scientific">Chrysochromulina tobinii</name>
    <dbReference type="NCBI Taxonomy" id="1460289"/>
    <lineage>
        <taxon>Eukaryota</taxon>
        <taxon>Haptista</taxon>
        <taxon>Haptophyta</taxon>
        <taxon>Prymnesiophyceae</taxon>
        <taxon>Prymnesiales</taxon>
        <taxon>Chrysochromulinaceae</taxon>
        <taxon>Chrysochromulina</taxon>
    </lineage>
</organism>
<feature type="coiled-coil region" evidence="1">
    <location>
        <begin position="93"/>
        <end position="131"/>
    </location>
</feature>
<gene>
    <name evidence="2" type="ORF">Ctob_015720</name>
</gene>
<keyword evidence="3" id="KW-1185">Reference proteome</keyword>
<feature type="coiled-coil region" evidence="1">
    <location>
        <begin position="403"/>
        <end position="449"/>
    </location>
</feature>
<evidence type="ECO:0000256" key="1">
    <source>
        <dbReference type="SAM" id="Coils"/>
    </source>
</evidence>
<comment type="caution">
    <text evidence="2">The sequence shown here is derived from an EMBL/GenBank/DDBJ whole genome shotgun (WGS) entry which is preliminary data.</text>
</comment>
<dbReference type="EMBL" id="JWZX01000892">
    <property type="protein sequence ID" value="KOO35383.1"/>
    <property type="molecule type" value="Genomic_DNA"/>
</dbReference>
<proteinExistence type="predicted"/>
<feature type="coiled-coil region" evidence="1">
    <location>
        <begin position="524"/>
        <end position="566"/>
    </location>
</feature>
<reference evidence="3" key="1">
    <citation type="journal article" date="2015" name="PLoS Genet.">
        <title>Genome Sequence and Transcriptome Analyses of Chrysochromulina tobin: Metabolic Tools for Enhanced Algal Fitness in the Prominent Order Prymnesiales (Haptophyceae).</title>
        <authorList>
            <person name="Hovde B.T."/>
            <person name="Deodato C.R."/>
            <person name="Hunsperger H.M."/>
            <person name="Ryken S.A."/>
            <person name="Yost W."/>
            <person name="Jha R.K."/>
            <person name="Patterson J."/>
            <person name="Monnat R.J. Jr."/>
            <person name="Barlow S.B."/>
            <person name="Starkenburg S.R."/>
            <person name="Cattolico R.A."/>
        </authorList>
    </citation>
    <scope>NUCLEOTIDE SEQUENCE</scope>
    <source>
        <strain evidence="3">CCMP291</strain>
    </source>
</reference>
<dbReference type="Proteomes" id="UP000037460">
    <property type="component" value="Unassembled WGS sequence"/>
</dbReference>
<name>A0A0M0KAE4_9EUKA</name>
<keyword evidence="1" id="KW-0175">Coiled coil</keyword>
<evidence type="ECO:0000313" key="2">
    <source>
        <dbReference type="EMBL" id="KOO35383.1"/>
    </source>
</evidence>
<accession>A0A0M0KAE4</accession>
<dbReference type="AlphaFoldDB" id="A0A0M0KAE4"/>
<sequence>MAEDNEKLDLLAAQEETAQRRIEFGTFKNTTLRRESKLAALEAEYQLLLKAARDTAQEKRQAAERVARHADTLARVAQMEQLADEQVEYGLTLEMMTQRYKEAKAGCEDAKEELLKQAKEVEMRRKKQEVNNGPILHMAWNAQHTITTQVRVAEHQSKVRQMLESKRHQVAARIKQASKREGGAIEETLAERRREEARAKAEETVKDNMQLLQSQQVSRQLQRLEAQFERVQQLMGFEEVDALVQRIVMQQQAGTRMEQAKIDVIARHEALIDLRASISTRYEEGRGGVDTELSKRRHEYNHIMEKDDALQAVVAKRQVRVDAVCALLMRARVGVLQIGNRLAALPPNATGAVSGASGAAPQEEPREKVVKANSKATMTVKPGGVKEMLMEQARLAREKRLAQVEADRKAREARAAAEMAREQKAQQQLQELKKRWEEADKVVEIKRQEAFKKANEVVNVWKVEREKCIKNCDAAAAAHEKKMAEAWHVKEVRMEQHKQECEAEVARRALALQARQGSAGSKFQEALQARNDRLEDAQRKAEERRLAKAEEKRVQLERMRVEAERRLEDSWKARVRVREEREKYAREVELDCERKAKQAEACIKARKEQIAAKEDAWRTAMQSAANAT</sequence>
<evidence type="ECO:0000313" key="3">
    <source>
        <dbReference type="Proteomes" id="UP000037460"/>
    </source>
</evidence>